<organism evidence="2 3">
    <name type="scientific">Flavisphingopyxis soli</name>
    <dbReference type="NCBI Taxonomy" id="2601267"/>
    <lineage>
        <taxon>Bacteria</taxon>
        <taxon>Pseudomonadati</taxon>
        <taxon>Pseudomonadota</taxon>
        <taxon>Alphaproteobacteria</taxon>
        <taxon>Sphingomonadales</taxon>
        <taxon>Sphingopyxidaceae</taxon>
        <taxon>Flavisphingopyxis</taxon>
    </lineage>
</organism>
<dbReference type="InterPro" id="IPR001509">
    <property type="entry name" value="Epimerase_deHydtase"/>
</dbReference>
<sequence>MARAPKANPAKTPTERRDALAGKLVTVIGGGGFVGKYVAQKLLSAGARVRIAERHPRKAFAIRPLGGLGQTQFVAADITNAASIARAVRGSDAVVNLVGVFAGDLQAIHVTGARDAAAAAQAEGASFVHISAIGADAEAESRYARTKGEGETAVRAAHPTATILRPSIVFGPEDDFINRFAGLIRMLPVVPVIGAKTKFQPVYAGDVAAAVLAALADPARHGGKTFELGGPETLTMRALNEKIAAATGRKREFVDVPGFAAKLLARTTGWAPGAPITYDQWLMLQHDSVVAPAARGLAALGITPTPLDVVARGWLVKYRRHGRFGVRAAS</sequence>
<reference evidence="2 3" key="1">
    <citation type="submission" date="2019-08" db="EMBL/GenBank/DDBJ databases">
        <title>Sphingorhabdus soil sp. nov., isolated from arctic soil.</title>
        <authorList>
            <person name="Liu Y."/>
        </authorList>
    </citation>
    <scope>NUCLEOTIDE SEQUENCE [LARGE SCALE GENOMIC DNA]</scope>
    <source>
        <strain evidence="2 3">D-2Q-5-6</strain>
    </source>
</reference>
<evidence type="ECO:0000259" key="1">
    <source>
        <dbReference type="Pfam" id="PF01370"/>
    </source>
</evidence>
<dbReference type="PANTHER" id="PTHR12126:SF11">
    <property type="entry name" value="NADH DEHYDROGENASE [UBIQUINONE] 1 ALPHA SUBCOMPLEX SUBUNIT 9, MITOCHONDRIAL"/>
    <property type="match status" value="1"/>
</dbReference>
<dbReference type="InterPro" id="IPR051207">
    <property type="entry name" value="ComplexI_NDUFA9_subunit"/>
</dbReference>
<dbReference type="Pfam" id="PF01370">
    <property type="entry name" value="Epimerase"/>
    <property type="match status" value="1"/>
</dbReference>
<dbReference type="SUPFAM" id="SSF51735">
    <property type="entry name" value="NAD(P)-binding Rossmann-fold domains"/>
    <property type="match status" value="1"/>
</dbReference>
<dbReference type="PANTHER" id="PTHR12126">
    <property type="entry name" value="NADH-UBIQUINONE OXIDOREDUCTASE 39 KDA SUBUNIT-RELATED"/>
    <property type="match status" value="1"/>
</dbReference>
<keyword evidence="3" id="KW-1185">Reference proteome</keyword>
<dbReference type="Proteomes" id="UP000321129">
    <property type="component" value="Unassembled WGS sequence"/>
</dbReference>
<protein>
    <submittedName>
        <fullName evidence="2">Complex I NDUFA9 subunit family protein</fullName>
    </submittedName>
</protein>
<gene>
    <name evidence="2" type="ORF">FSZ31_04930</name>
</gene>
<feature type="domain" description="NAD-dependent epimerase/dehydratase" evidence="1">
    <location>
        <begin position="25"/>
        <end position="229"/>
    </location>
</feature>
<name>A0A5C6UU16_9SPHN</name>
<dbReference type="AlphaFoldDB" id="A0A5C6UU16"/>
<dbReference type="CDD" id="cd05271">
    <property type="entry name" value="NDUFA9_like_SDR_a"/>
    <property type="match status" value="1"/>
</dbReference>
<dbReference type="Gene3D" id="3.40.50.720">
    <property type="entry name" value="NAD(P)-binding Rossmann-like Domain"/>
    <property type="match status" value="1"/>
</dbReference>
<dbReference type="OrthoDB" id="9776313at2"/>
<accession>A0A5C6UU16</accession>
<evidence type="ECO:0000313" key="3">
    <source>
        <dbReference type="Proteomes" id="UP000321129"/>
    </source>
</evidence>
<dbReference type="GO" id="GO:0044877">
    <property type="term" value="F:protein-containing complex binding"/>
    <property type="evidence" value="ECO:0007669"/>
    <property type="project" value="TreeGrafter"/>
</dbReference>
<comment type="caution">
    <text evidence="2">The sequence shown here is derived from an EMBL/GenBank/DDBJ whole genome shotgun (WGS) entry which is preliminary data.</text>
</comment>
<evidence type="ECO:0000313" key="2">
    <source>
        <dbReference type="EMBL" id="TXC74448.1"/>
    </source>
</evidence>
<dbReference type="InterPro" id="IPR036291">
    <property type="entry name" value="NAD(P)-bd_dom_sf"/>
</dbReference>
<dbReference type="EMBL" id="VOPY01000001">
    <property type="protein sequence ID" value="TXC74448.1"/>
    <property type="molecule type" value="Genomic_DNA"/>
</dbReference>
<proteinExistence type="predicted"/>